<dbReference type="Proteomes" id="UP000782705">
    <property type="component" value="Unassembled WGS sequence"/>
</dbReference>
<evidence type="ECO:0008006" key="4">
    <source>
        <dbReference type="Google" id="ProtNLM"/>
    </source>
</evidence>
<reference evidence="2 3" key="1">
    <citation type="submission" date="2016-06" db="EMBL/GenBank/DDBJ databases">
        <title>Four novel species of enterococci isolated from chicken manure.</title>
        <authorList>
            <person name="Van Tyne D."/>
        </authorList>
    </citation>
    <scope>NUCLEOTIDE SEQUENCE [LARGE SCALE GENOMIC DNA]</scope>
    <source>
        <strain evidence="2 3">CU12B</strain>
    </source>
</reference>
<evidence type="ECO:0000313" key="3">
    <source>
        <dbReference type="Proteomes" id="UP000782705"/>
    </source>
</evidence>
<accession>A0ABQ6Z1H9</accession>
<sequence length="204" mass="23578">MQTFFRVEGPFYRVMMKVWCLLVLNLLMLLTSLPIITIGAAQTAGFTVTTRMISSDETQIVSTFFASFRKNLKQSTITWLLLMVVSGVLVTNWLYLINFQLLNNWMTIGVLIVTLFVANSCQYVFFYLARYQNSLKEMIQNLVKISIKYPFRSLLLLIVSILPIGLMVSPYLFVSGMYLGIFIGISVWHFLRTYLLLAIFKKFE</sequence>
<keyword evidence="3" id="KW-1185">Reference proteome</keyword>
<feature type="transmembrane region" description="Helical" evidence="1">
    <location>
        <begin position="77"/>
        <end position="96"/>
    </location>
</feature>
<gene>
    <name evidence="2" type="ORF">BAU17_13145</name>
</gene>
<protein>
    <recommendedName>
        <fullName evidence="4">Integral membrane protein</fullName>
    </recommendedName>
</protein>
<feature type="transmembrane region" description="Helical" evidence="1">
    <location>
        <begin position="16"/>
        <end position="41"/>
    </location>
</feature>
<keyword evidence="1" id="KW-0812">Transmembrane</keyword>
<feature type="transmembrane region" description="Helical" evidence="1">
    <location>
        <begin position="149"/>
        <end position="172"/>
    </location>
</feature>
<organism evidence="2 3">
    <name type="scientific">Candidatus Enterococcus willemsii</name>
    <dbReference type="NCBI Taxonomy" id="1857215"/>
    <lineage>
        <taxon>Bacteria</taxon>
        <taxon>Bacillati</taxon>
        <taxon>Bacillota</taxon>
        <taxon>Bacilli</taxon>
        <taxon>Lactobacillales</taxon>
        <taxon>Enterococcaceae</taxon>
        <taxon>Enterococcus</taxon>
    </lineage>
</organism>
<comment type="caution">
    <text evidence="2">The sequence shown here is derived from an EMBL/GenBank/DDBJ whole genome shotgun (WGS) entry which is preliminary data.</text>
</comment>
<name>A0ABQ6Z1H9_9ENTE</name>
<feature type="transmembrane region" description="Helical" evidence="1">
    <location>
        <begin position="178"/>
        <end position="200"/>
    </location>
</feature>
<dbReference type="InterPro" id="IPR006938">
    <property type="entry name" value="DUF624"/>
</dbReference>
<evidence type="ECO:0000313" key="2">
    <source>
        <dbReference type="EMBL" id="KAF1305323.1"/>
    </source>
</evidence>
<evidence type="ECO:0000256" key="1">
    <source>
        <dbReference type="SAM" id="Phobius"/>
    </source>
</evidence>
<keyword evidence="1" id="KW-1133">Transmembrane helix</keyword>
<dbReference type="EMBL" id="MAEL01000017">
    <property type="protein sequence ID" value="KAF1305323.1"/>
    <property type="molecule type" value="Genomic_DNA"/>
</dbReference>
<keyword evidence="1" id="KW-0472">Membrane</keyword>
<feature type="transmembrane region" description="Helical" evidence="1">
    <location>
        <begin position="108"/>
        <end position="128"/>
    </location>
</feature>
<proteinExistence type="predicted"/>
<dbReference type="RefSeq" id="WP_161901281.1">
    <property type="nucleotide sequence ID" value="NZ_MAEL01000017.1"/>
</dbReference>
<dbReference type="Pfam" id="PF04854">
    <property type="entry name" value="DUF624"/>
    <property type="match status" value="1"/>
</dbReference>